<keyword evidence="1" id="KW-0472">Membrane</keyword>
<evidence type="ECO:0000256" key="1">
    <source>
        <dbReference type="SAM" id="Phobius"/>
    </source>
</evidence>
<dbReference type="Pfam" id="PF16927">
    <property type="entry name" value="HisKA_7TM"/>
    <property type="match status" value="1"/>
</dbReference>
<name>X1I796_9ZZZZ</name>
<reference evidence="3" key="1">
    <citation type="journal article" date="2014" name="Front. Microbiol.">
        <title>High frequency of phylogenetically diverse reductive dehalogenase-homologous genes in deep subseafloor sedimentary metagenomes.</title>
        <authorList>
            <person name="Kawai M."/>
            <person name="Futagami T."/>
            <person name="Toyoda A."/>
            <person name="Takaki Y."/>
            <person name="Nishi S."/>
            <person name="Hori S."/>
            <person name="Arai W."/>
            <person name="Tsubouchi T."/>
            <person name="Morono Y."/>
            <person name="Uchiyama I."/>
            <person name="Ito T."/>
            <person name="Fujiyama A."/>
            <person name="Inagaki F."/>
            <person name="Takami H."/>
        </authorList>
    </citation>
    <scope>NUCLEOTIDE SEQUENCE</scope>
    <source>
        <strain evidence="3">Expedition CK06-06</strain>
    </source>
</reference>
<feature type="transmembrane region" description="Helical" evidence="1">
    <location>
        <begin position="40"/>
        <end position="59"/>
    </location>
</feature>
<dbReference type="EMBL" id="BARU01034574">
    <property type="protein sequence ID" value="GAH65155.1"/>
    <property type="molecule type" value="Genomic_DNA"/>
</dbReference>
<feature type="transmembrane region" description="Helical" evidence="1">
    <location>
        <begin position="12"/>
        <end position="28"/>
    </location>
</feature>
<gene>
    <name evidence="3" type="ORF">S03H2_54249</name>
</gene>
<keyword evidence="1" id="KW-1133">Transmembrane helix</keyword>
<comment type="caution">
    <text evidence="3">The sequence shown here is derived from an EMBL/GenBank/DDBJ whole genome shotgun (WGS) entry which is preliminary data.</text>
</comment>
<keyword evidence="1" id="KW-0812">Transmembrane</keyword>
<evidence type="ECO:0000313" key="3">
    <source>
        <dbReference type="EMBL" id="GAH65155.1"/>
    </source>
</evidence>
<feature type="non-terminal residue" evidence="3">
    <location>
        <position position="134"/>
    </location>
</feature>
<protein>
    <recommendedName>
        <fullName evidence="2">Histidine kinase N-terminal 7TM region domain-containing protein</fullName>
    </recommendedName>
</protein>
<organism evidence="3">
    <name type="scientific">marine sediment metagenome</name>
    <dbReference type="NCBI Taxonomy" id="412755"/>
    <lineage>
        <taxon>unclassified sequences</taxon>
        <taxon>metagenomes</taxon>
        <taxon>ecological metagenomes</taxon>
    </lineage>
</organism>
<feature type="domain" description="Histidine kinase N-terminal 7TM region" evidence="2">
    <location>
        <begin position="12"/>
        <end position="131"/>
    </location>
</feature>
<accession>X1I796</accession>
<evidence type="ECO:0000259" key="2">
    <source>
        <dbReference type="Pfam" id="PF16927"/>
    </source>
</evidence>
<dbReference type="InterPro" id="IPR031621">
    <property type="entry name" value="HisKA_7TM"/>
</dbReference>
<dbReference type="AlphaFoldDB" id="X1I796"/>
<proteinExistence type="predicted"/>
<sequence>MAGELLNQTLPLLVTSFLAVAIGVYALYRRLFSGKTSGTALVLATSVWSISYTMGMVSTELQYKSFWFLTKVACDTLASTSLLLYVMDFLKTKELDLKRKLLLWLPLLFALAFLFTNYLHQMVFTSMRVDPRNA</sequence>
<feature type="transmembrane region" description="Helical" evidence="1">
    <location>
        <begin position="65"/>
        <end position="89"/>
    </location>
</feature>
<feature type="transmembrane region" description="Helical" evidence="1">
    <location>
        <begin position="101"/>
        <end position="119"/>
    </location>
</feature>